<dbReference type="PANTHER" id="PTHR43423">
    <property type="entry name" value="ABC TRANSPORTER I FAMILY MEMBER 17"/>
    <property type="match status" value="1"/>
</dbReference>
<evidence type="ECO:0000313" key="2">
    <source>
        <dbReference type="EMBL" id="GAH29992.1"/>
    </source>
</evidence>
<comment type="caution">
    <text evidence="2">The sequence shown here is derived from an EMBL/GenBank/DDBJ whole genome shotgun (WGS) entry which is preliminary data.</text>
</comment>
<proteinExistence type="predicted"/>
<accession>X1EBM8</accession>
<dbReference type="InterPro" id="IPR003439">
    <property type="entry name" value="ABC_transporter-like_ATP-bd"/>
</dbReference>
<reference evidence="2" key="1">
    <citation type="journal article" date="2014" name="Front. Microbiol.">
        <title>High frequency of phylogenetically diverse reductive dehalogenase-homologous genes in deep subseafloor sedimentary metagenomes.</title>
        <authorList>
            <person name="Kawai M."/>
            <person name="Futagami T."/>
            <person name="Toyoda A."/>
            <person name="Takaki Y."/>
            <person name="Nishi S."/>
            <person name="Hori S."/>
            <person name="Arai W."/>
            <person name="Tsubouchi T."/>
            <person name="Morono Y."/>
            <person name="Uchiyama I."/>
            <person name="Ito T."/>
            <person name="Fujiyama A."/>
            <person name="Inagaki F."/>
            <person name="Takami H."/>
        </authorList>
    </citation>
    <scope>NUCLEOTIDE SEQUENCE</scope>
    <source>
        <strain evidence="2">Expedition CK06-06</strain>
    </source>
</reference>
<dbReference type="PANTHER" id="PTHR43423:SF1">
    <property type="entry name" value="ABC TRANSPORTER I FAMILY MEMBER 17"/>
    <property type="match status" value="1"/>
</dbReference>
<dbReference type="GO" id="GO:0005524">
    <property type="term" value="F:ATP binding"/>
    <property type="evidence" value="ECO:0007669"/>
    <property type="project" value="InterPro"/>
</dbReference>
<protein>
    <recommendedName>
        <fullName evidence="1">ABC transporter domain-containing protein</fullName>
    </recommendedName>
</protein>
<sequence>MIKVAIKNLSLFYDTIQALKNISLNVEKNEILGVIGPANSGKSSFLRALNRLYEIDYARISGTIVLDDTDIFTIPINDLRRRVGLIFATPVVLPGSIQKNICYGPKLHRKFEKGELDKIVFSALNAANLWKEVKDRLKDSASTLSGGQQQRL</sequence>
<dbReference type="InterPro" id="IPR027417">
    <property type="entry name" value="P-loop_NTPase"/>
</dbReference>
<dbReference type="SUPFAM" id="SSF52540">
    <property type="entry name" value="P-loop containing nucleoside triphosphate hydrolases"/>
    <property type="match status" value="1"/>
</dbReference>
<dbReference type="AlphaFoldDB" id="X1EBM8"/>
<evidence type="ECO:0000259" key="1">
    <source>
        <dbReference type="Pfam" id="PF00005"/>
    </source>
</evidence>
<feature type="non-terminal residue" evidence="2">
    <location>
        <position position="152"/>
    </location>
</feature>
<dbReference type="EMBL" id="BARU01002604">
    <property type="protein sequence ID" value="GAH29992.1"/>
    <property type="molecule type" value="Genomic_DNA"/>
</dbReference>
<organism evidence="2">
    <name type="scientific">marine sediment metagenome</name>
    <dbReference type="NCBI Taxonomy" id="412755"/>
    <lineage>
        <taxon>unclassified sequences</taxon>
        <taxon>metagenomes</taxon>
        <taxon>ecological metagenomes</taxon>
    </lineage>
</organism>
<dbReference type="GO" id="GO:0016887">
    <property type="term" value="F:ATP hydrolysis activity"/>
    <property type="evidence" value="ECO:0007669"/>
    <property type="project" value="InterPro"/>
</dbReference>
<dbReference type="Gene3D" id="3.40.50.300">
    <property type="entry name" value="P-loop containing nucleotide triphosphate hydrolases"/>
    <property type="match status" value="1"/>
</dbReference>
<name>X1EBM8_9ZZZZ</name>
<dbReference type="Pfam" id="PF00005">
    <property type="entry name" value="ABC_tran"/>
    <property type="match status" value="1"/>
</dbReference>
<gene>
    <name evidence="2" type="ORF">S03H2_06070</name>
</gene>
<feature type="domain" description="ABC transporter" evidence="1">
    <location>
        <begin position="19"/>
        <end position="152"/>
    </location>
</feature>